<evidence type="ECO:0000313" key="3">
    <source>
        <dbReference type="Proteomes" id="UP000823775"/>
    </source>
</evidence>
<keyword evidence="3" id="KW-1185">Reference proteome</keyword>
<feature type="non-terminal residue" evidence="2">
    <location>
        <position position="90"/>
    </location>
</feature>
<feature type="compositionally biased region" description="Basic and acidic residues" evidence="1">
    <location>
        <begin position="73"/>
        <end position="90"/>
    </location>
</feature>
<reference evidence="2 3" key="1">
    <citation type="journal article" date="2021" name="BMC Genomics">
        <title>Datura genome reveals duplications of psychoactive alkaloid biosynthetic genes and high mutation rate following tissue culture.</title>
        <authorList>
            <person name="Rajewski A."/>
            <person name="Carter-House D."/>
            <person name="Stajich J."/>
            <person name="Litt A."/>
        </authorList>
    </citation>
    <scope>NUCLEOTIDE SEQUENCE [LARGE SCALE GENOMIC DNA]</scope>
    <source>
        <strain evidence="2">AR-01</strain>
    </source>
</reference>
<dbReference type="Proteomes" id="UP000823775">
    <property type="component" value="Unassembled WGS sequence"/>
</dbReference>
<protein>
    <submittedName>
        <fullName evidence="2">Uncharacterized protein</fullName>
    </submittedName>
</protein>
<accession>A0ABS8UTQ2</accession>
<evidence type="ECO:0000313" key="2">
    <source>
        <dbReference type="EMBL" id="MCD9638240.1"/>
    </source>
</evidence>
<evidence type="ECO:0000256" key="1">
    <source>
        <dbReference type="SAM" id="MobiDB-lite"/>
    </source>
</evidence>
<sequence>TSLLTKVSPRCLTVLLSEKLEATVQVRAMITQPTQQAIASTNTTREARATKVQDLAKGSPLIFCDSKMGGVSREQRKGEMPRTEDLRTPA</sequence>
<gene>
    <name evidence="2" type="ORF">HAX54_022089</name>
</gene>
<proteinExistence type="predicted"/>
<organism evidence="2 3">
    <name type="scientific">Datura stramonium</name>
    <name type="common">Jimsonweed</name>
    <name type="synonym">Common thornapple</name>
    <dbReference type="NCBI Taxonomy" id="4076"/>
    <lineage>
        <taxon>Eukaryota</taxon>
        <taxon>Viridiplantae</taxon>
        <taxon>Streptophyta</taxon>
        <taxon>Embryophyta</taxon>
        <taxon>Tracheophyta</taxon>
        <taxon>Spermatophyta</taxon>
        <taxon>Magnoliopsida</taxon>
        <taxon>eudicotyledons</taxon>
        <taxon>Gunneridae</taxon>
        <taxon>Pentapetalae</taxon>
        <taxon>asterids</taxon>
        <taxon>lamiids</taxon>
        <taxon>Solanales</taxon>
        <taxon>Solanaceae</taxon>
        <taxon>Solanoideae</taxon>
        <taxon>Datureae</taxon>
        <taxon>Datura</taxon>
    </lineage>
</organism>
<name>A0ABS8UTQ2_DATST</name>
<comment type="caution">
    <text evidence="2">The sequence shown here is derived from an EMBL/GenBank/DDBJ whole genome shotgun (WGS) entry which is preliminary data.</text>
</comment>
<dbReference type="EMBL" id="JACEIK010002655">
    <property type="protein sequence ID" value="MCD9638240.1"/>
    <property type="molecule type" value="Genomic_DNA"/>
</dbReference>
<feature type="region of interest" description="Disordered" evidence="1">
    <location>
        <begin position="66"/>
        <end position="90"/>
    </location>
</feature>
<feature type="non-terminal residue" evidence="2">
    <location>
        <position position="1"/>
    </location>
</feature>